<dbReference type="Pfam" id="PF00561">
    <property type="entry name" value="Abhydrolase_1"/>
    <property type="match status" value="1"/>
</dbReference>
<dbReference type="AlphaFoldDB" id="A0A6J7KQ54"/>
<dbReference type="EMBL" id="CAFBND010000110">
    <property type="protein sequence ID" value="CAB4955884.1"/>
    <property type="molecule type" value="Genomic_DNA"/>
</dbReference>
<sequence length="361" mass="40141">MSTIHPSITSRVVAAHGNRVHLLEAGNGPLVLLVHGFPEVSYSWRYQLPVLAAAGYRAVAVDQLGYGRSSKPALLEGYRMTEIVATLEGVIEALGEKTAVIVGHDWGAPVAWSAAWMRPEIFTAVVAVGVPFGGRGQMAFPGSVLGEMKPRDIERKIAGPDLMFYQEYFRQPGVPEREMEQDVRGWLTDVYYSFSGSAPLPPVDPDAPVKPAATDLESTFENLRNSGLCMVPGTNFRDRCVSPDVLPEWLPQEDLDYYVAEFERTGFTGSLNNYYRSLDLNWEVLGPWEGKPVEVPALFVTADRDGPMLWAAEALERMKESVPLLRKTVIFDNCGHWIPQERRDDFNELLLEFLADVKPVG</sequence>
<dbReference type="GO" id="GO:0016787">
    <property type="term" value="F:hydrolase activity"/>
    <property type="evidence" value="ECO:0007669"/>
    <property type="project" value="UniProtKB-KW"/>
</dbReference>
<protein>
    <submittedName>
        <fullName evidence="3">Unannotated protein</fullName>
    </submittedName>
</protein>
<dbReference type="EMBL" id="CAFBPU010000042">
    <property type="protein sequence ID" value="CAB5037260.1"/>
    <property type="molecule type" value="Genomic_DNA"/>
</dbReference>
<dbReference type="SUPFAM" id="SSF53474">
    <property type="entry name" value="alpha/beta-Hydrolases"/>
    <property type="match status" value="1"/>
</dbReference>
<dbReference type="PANTHER" id="PTHR43329">
    <property type="entry name" value="EPOXIDE HYDROLASE"/>
    <property type="match status" value="1"/>
</dbReference>
<evidence type="ECO:0000259" key="2">
    <source>
        <dbReference type="Pfam" id="PF00561"/>
    </source>
</evidence>
<accession>A0A6J7KQ54</accession>
<reference evidence="3" key="1">
    <citation type="submission" date="2020-05" db="EMBL/GenBank/DDBJ databases">
        <authorList>
            <person name="Chiriac C."/>
            <person name="Salcher M."/>
            <person name="Ghai R."/>
            <person name="Kavagutti S V."/>
        </authorList>
    </citation>
    <scope>NUCLEOTIDE SEQUENCE</scope>
</reference>
<dbReference type="InterPro" id="IPR000073">
    <property type="entry name" value="AB_hydrolase_1"/>
</dbReference>
<keyword evidence="1" id="KW-0378">Hydrolase</keyword>
<evidence type="ECO:0000313" key="4">
    <source>
        <dbReference type="EMBL" id="CAB5037260.1"/>
    </source>
</evidence>
<dbReference type="Gene3D" id="3.40.50.1820">
    <property type="entry name" value="alpha/beta hydrolase"/>
    <property type="match status" value="1"/>
</dbReference>
<name>A0A6J7KQ54_9ZZZZ</name>
<evidence type="ECO:0000313" key="3">
    <source>
        <dbReference type="EMBL" id="CAB4955884.1"/>
    </source>
</evidence>
<dbReference type="PRINTS" id="PR00412">
    <property type="entry name" value="EPOXHYDRLASE"/>
</dbReference>
<dbReference type="InterPro" id="IPR029058">
    <property type="entry name" value="AB_hydrolase_fold"/>
</dbReference>
<organism evidence="3">
    <name type="scientific">freshwater metagenome</name>
    <dbReference type="NCBI Taxonomy" id="449393"/>
    <lineage>
        <taxon>unclassified sequences</taxon>
        <taxon>metagenomes</taxon>
        <taxon>ecological metagenomes</taxon>
    </lineage>
</organism>
<dbReference type="InterPro" id="IPR000639">
    <property type="entry name" value="Epox_hydrolase-like"/>
</dbReference>
<feature type="domain" description="AB hydrolase-1" evidence="2">
    <location>
        <begin position="29"/>
        <end position="167"/>
    </location>
</feature>
<evidence type="ECO:0000256" key="1">
    <source>
        <dbReference type="ARBA" id="ARBA00022801"/>
    </source>
</evidence>
<proteinExistence type="predicted"/>
<gene>
    <name evidence="3" type="ORF">UFOPK3752_01960</name>
    <name evidence="4" type="ORF">UFOPK4150_01781</name>
</gene>